<dbReference type="InterPro" id="IPR018966">
    <property type="entry name" value="VTC_domain"/>
</dbReference>
<dbReference type="Proteomes" id="UP000176705">
    <property type="component" value="Unassembled WGS sequence"/>
</dbReference>
<comment type="caution">
    <text evidence="2">The sequence shown here is derived from an EMBL/GenBank/DDBJ whole genome shotgun (WGS) entry which is preliminary data.</text>
</comment>
<dbReference type="GO" id="GO:0006799">
    <property type="term" value="P:polyphosphate biosynthetic process"/>
    <property type="evidence" value="ECO:0007669"/>
    <property type="project" value="UniProtKB-ARBA"/>
</dbReference>
<dbReference type="CDD" id="cd07750">
    <property type="entry name" value="PolyPPase_VTC_like"/>
    <property type="match status" value="1"/>
</dbReference>
<reference evidence="2 3" key="1">
    <citation type="journal article" date="2016" name="Nat. Commun.">
        <title>Thousands of microbial genomes shed light on interconnected biogeochemical processes in an aquifer system.</title>
        <authorList>
            <person name="Anantharaman K."/>
            <person name="Brown C.T."/>
            <person name="Hug L.A."/>
            <person name="Sharon I."/>
            <person name="Castelle C.J."/>
            <person name="Probst A.J."/>
            <person name="Thomas B.C."/>
            <person name="Singh A."/>
            <person name="Wilkins M.J."/>
            <person name="Karaoz U."/>
            <person name="Brodie E.L."/>
            <person name="Williams K.H."/>
            <person name="Hubbard S.S."/>
            <person name="Banfield J.F."/>
        </authorList>
    </citation>
    <scope>NUCLEOTIDE SEQUENCE [LARGE SCALE GENOMIC DNA]</scope>
</reference>
<accession>A0A1G2LCL5</accession>
<gene>
    <name evidence="2" type="ORF">A3B37_01790</name>
</gene>
<name>A0A1G2LCL5_9BACT</name>
<evidence type="ECO:0000313" key="2">
    <source>
        <dbReference type="EMBL" id="OHA08581.1"/>
    </source>
</evidence>
<organism evidence="2 3">
    <name type="scientific">Candidatus Sungbacteria bacterium RIFCSPLOWO2_01_FULL_59_16</name>
    <dbReference type="NCBI Taxonomy" id="1802280"/>
    <lineage>
        <taxon>Bacteria</taxon>
        <taxon>Candidatus Sungiibacteriota</taxon>
    </lineage>
</organism>
<dbReference type="InterPro" id="IPR042267">
    <property type="entry name" value="VTC_sf"/>
</dbReference>
<evidence type="ECO:0000313" key="3">
    <source>
        <dbReference type="Proteomes" id="UP000176705"/>
    </source>
</evidence>
<feature type="domain" description="VTC" evidence="1">
    <location>
        <begin position="21"/>
        <end position="253"/>
    </location>
</feature>
<dbReference type="AlphaFoldDB" id="A0A1G2LCL5"/>
<sequence>MSATFLLERPSASKLSVHFQRFEFKYHLSPIQASRIAGELLASHMKPDPTVEAAPERRYTVTSLYFDSPDWKCWRENESGERRRFKLRIRSYAPAPDPGTLVFLEIKRKDDAVVTKDRVALPYGVYREIFEERRDPFALLGYGAFLGEQAVRDEFLWRMARFSMRPVALIRYERLPLVGRHHERFRVTFDSGIAVNAGSALAAPDLFLPVFAGKTVMEVKFNNALPHWFHRILQRHGLQRRKFSKYYNGVAVLKHHRRYPQS</sequence>
<dbReference type="STRING" id="1802280.A3B37_01790"/>
<protein>
    <recommendedName>
        <fullName evidence="1">VTC domain-containing protein</fullName>
    </recommendedName>
</protein>
<dbReference type="Pfam" id="PF09359">
    <property type="entry name" value="VTC"/>
    <property type="match status" value="1"/>
</dbReference>
<dbReference type="EMBL" id="MHQS01000014">
    <property type="protein sequence ID" value="OHA08581.1"/>
    <property type="molecule type" value="Genomic_DNA"/>
</dbReference>
<proteinExistence type="predicted"/>
<evidence type="ECO:0000259" key="1">
    <source>
        <dbReference type="Pfam" id="PF09359"/>
    </source>
</evidence>
<dbReference type="Gene3D" id="3.20.100.30">
    <property type="entry name" value="VTC, catalytic tunnel domain"/>
    <property type="match status" value="1"/>
</dbReference>